<evidence type="ECO:0000256" key="3">
    <source>
        <dbReference type="ARBA" id="ARBA00023004"/>
    </source>
</evidence>
<gene>
    <name evidence="6" type="ORF">CJ030_MR6G026967</name>
</gene>
<keyword evidence="7" id="KW-1185">Reference proteome</keyword>
<dbReference type="InterPro" id="IPR027443">
    <property type="entry name" value="IPNS-like_sf"/>
</dbReference>
<dbReference type="InterPro" id="IPR026992">
    <property type="entry name" value="DIOX_N"/>
</dbReference>
<evidence type="ECO:0000256" key="2">
    <source>
        <dbReference type="ARBA" id="ARBA00022896"/>
    </source>
</evidence>
<dbReference type="GO" id="GO:0046872">
    <property type="term" value="F:metal ion binding"/>
    <property type="evidence" value="ECO:0007669"/>
    <property type="project" value="UniProtKB-KW"/>
</dbReference>
<dbReference type="SUPFAM" id="SSF51197">
    <property type="entry name" value="Clavaminate synthase-like"/>
    <property type="match status" value="1"/>
</dbReference>
<dbReference type="Pfam" id="PF14226">
    <property type="entry name" value="DIOX_N"/>
    <property type="match status" value="1"/>
</dbReference>
<dbReference type="PANTHER" id="PTHR47991">
    <property type="entry name" value="OXOGLUTARATE/IRON-DEPENDENT DIOXYGENASE"/>
    <property type="match status" value="1"/>
</dbReference>
<keyword evidence="3" id="KW-0408">Iron</keyword>
<organism evidence="6 7">
    <name type="scientific">Morella rubra</name>
    <name type="common">Chinese bayberry</name>
    <dbReference type="NCBI Taxonomy" id="262757"/>
    <lineage>
        <taxon>Eukaryota</taxon>
        <taxon>Viridiplantae</taxon>
        <taxon>Streptophyta</taxon>
        <taxon>Embryophyta</taxon>
        <taxon>Tracheophyta</taxon>
        <taxon>Spermatophyta</taxon>
        <taxon>Magnoliopsida</taxon>
        <taxon>eudicotyledons</taxon>
        <taxon>Gunneridae</taxon>
        <taxon>Pentapetalae</taxon>
        <taxon>rosids</taxon>
        <taxon>fabids</taxon>
        <taxon>Fagales</taxon>
        <taxon>Myricaceae</taxon>
        <taxon>Morella</taxon>
    </lineage>
</organism>
<proteinExistence type="predicted"/>
<sequence>MEKLLSCRYVLVPESYILPPESRPVHTEISLFETIPVINLGRERGSDRAQLVKQILQASQEFGFFQLVNHGISEKLMHDVWDVANEFFKLPAKDKASLYSEDFKQRCRVYTSIDYGREKVHYWKDSLRHPCHPVEEHAHLWPEKPSPYREVMGSYAPEVRKQSLWLLDIIWEGLGLTPGYFRDELSQVQGLQVLKDGQWLAVEPLPNALVVNIGYTLQILSNGKLRSAEHRVVTHRDISRTTVCIFIHPSDDCQIGPVKELLSDCNPPLYRDIAYGDFFSTYVQDTQQRVPPLERYKILH</sequence>
<evidence type="ECO:0000313" key="7">
    <source>
        <dbReference type="Proteomes" id="UP000516437"/>
    </source>
</evidence>
<name>A0A6A1V7L3_9ROSI</name>
<comment type="caution">
    <text evidence="6">The sequence shown here is derived from an EMBL/GenBank/DDBJ whole genome shotgun (WGS) entry which is preliminary data.</text>
</comment>
<reference evidence="6 7" key="1">
    <citation type="journal article" date="2019" name="Plant Biotechnol. J.">
        <title>The red bayberry genome and genetic basis of sex determination.</title>
        <authorList>
            <person name="Jia H.M."/>
            <person name="Jia H.J."/>
            <person name="Cai Q.L."/>
            <person name="Wang Y."/>
            <person name="Zhao H.B."/>
            <person name="Yang W.F."/>
            <person name="Wang G.Y."/>
            <person name="Li Y.H."/>
            <person name="Zhan D.L."/>
            <person name="Shen Y.T."/>
            <person name="Niu Q.F."/>
            <person name="Chang L."/>
            <person name="Qiu J."/>
            <person name="Zhao L."/>
            <person name="Xie H.B."/>
            <person name="Fu W.Y."/>
            <person name="Jin J."/>
            <person name="Li X.W."/>
            <person name="Jiao Y."/>
            <person name="Zhou C.C."/>
            <person name="Tu T."/>
            <person name="Chai C.Y."/>
            <person name="Gao J.L."/>
            <person name="Fan L.J."/>
            <person name="van de Weg E."/>
            <person name="Wang J.Y."/>
            <person name="Gao Z.S."/>
        </authorList>
    </citation>
    <scope>NUCLEOTIDE SEQUENCE [LARGE SCALE GENOMIC DNA]</scope>
    <source>
        <tissue evidence="6">Leaves</tissue>
    </source>
</reference>
<keyword evidence="6" id="KW-0223">Dioxygenase</keyword>
<evidence type="ECO:0000259" key="5">
    <source>
        <dbReference type="Pfam" id="PF14226"/>
    </source>
</evidence>
<keyword evidence="6" id="KW-0560">Oxidoreductase</keyword>
<protein>
    <submittedName>
        <fullName evidence="6">Hyoscyamine 6-dioxygenase</fullName>
    </submittedName>
</protein>
<dbReference type="Pfam" id="PF03171">
    <property type="entry name" value="2OG-FeII_Oxy"/>
    <property type="match status" value="1"/>
</dbReference>
<dbReference type="Proteomes" id="UP000516437">
    <property type="component" value="Chromosome 6"/>
</dbReference>
<dbReference type="InterPro" id="IPR050295">
    <property type="entry name" value="Plant_2OG-oxidoreductases"/>
</dbReference>
<feature type="domain" description="Isopenicillin N synthase-like Fe(2+) 2OG dioxygenase" evidence="4">
    <location>
        <begin position="184"/>
        <end position="249"/>
    </location>
</feature>
<dbReference type="Gene3D" id="2.60.120.330">
    <property type="entry name" value="B-lactam Antibiotic, Isopenicillin N Synthase, Chain"/>
    <property type="match status" value="2"/>
</dbReference>
<keyword evidence="1" id="KW-0479">Metal-binding</keyword>
<dbReference type="AlphaFoldDB" id="A0A6A1V7L3"/>
<keyword evidence="2" id="KW-0847">Vitamin C</keyword>
<dbReference type="EMBL" id="RXIC02000024">
    <property type="protein sequence ID" value="KAB1208804.1"/>
    <property type="molecule type" value="Genomic_DNA"/>
</dbReference>
<accession>A0A6A1V7L3</accession>
<evidence type="ECO:0000313" key="6">
    <source>
        <dbReference type="EMBL" id="KAB1208804.1"/>
    </source>
</evidence>
<feature type="domain" description="Non-haem dioxygenase N-terminal" evidence="5">
    <location>
        <begin position="35"/>
        <end position="143"/>
    </location>
</feature>
<evidence type="ECO:0000256" key="1">
    <source>
        <dbReference type="ARBA" id="ARBA00022723"/>
    </source>
</evidence>
<dbReference type="GO" id="GO:0031418">
    <property type="term" value="F:L-ascorbic acid binding"/>
    <property type="evidence" value="ECO:0007669"/>
    <property type="project" value="UniProtKB-KW"/>
</dbReference>
<dbReference type="OrthoDB" id="406156at2759"/>
<evidence type="ECO:0000259" key="4">
    <source>
        <dbReference type="Pfam" id="PF03171"/>
    </source>
</evidence>
<dbReference type="GO" id="GO:0051213">
    <property type="term" value="F:dioxygenase activity"/>
    <property type="evidence" value="ECO:0007669"/>
    <property type="project" value="UniProtKB-KW"/>
</dbReference>
<dbReference type="InterPro" id="IPR044861">
    <property type="entry name" value="IPNS-like_FE2OG_OXY"/>
</dbReference>